<accession>A0A9D1N3G5</accession>
<name>A0A9D1N3G5_9FIRM</name>
<dbReference type="Pfam" id="PF01261">
    <property type="entry name" value="AP_endonuc_2"/>
    <property type="match status" value="1"/>
</dbReference>
<evidence type="ECO:0000313" key="2">
    <source>
        <dbReference type="EMBL" id="HIU93948.1"/>
    </source>
</evidence>
<dbReference type="InterPro" id="IPR036237">
    <property type="entry name" value="Xyl_isomerase-like_sf"/>
</dbReference>
<protein>
    <submittedName>
        <fullName evidence="2">TIM barrel protein</fullName>
    </submittedName>
</protein>
<reference evidence="2" key="2">
    <citation type="journal article" date="2021" name="PeerJ">
        <title>Extensive microbial diversity within the chicken gut microbiome revealed by metagenomics and culture.</title>
        <authorList>
            <person name="Gilroy R."/>
            <person name="Ravi A."/>
            <person name="Getino M."/>
            <person name="Pursley I."/>
            <person name="Horton D.L."/>
            <person name="Alikhan N.F."/>
            <person name="Baker D."/>
            <person name="Gharbi K."/>
            <person name="Hall N."/>
            <person name="Watson M."/>
            <person name="Adriaenssens E.M."/>
            <person name="Foster-Nyarko E."/>
            <person name="Jarju S."/>
            <person name="Secka A."/>
            <person name="Antonio M."/>
            <person name="Oren A."/>
            <person name="Chaudhuri R.R."/>
            <person name="La Ragione R."/>
            <person name="Hildebrand F."/>
            <person name="Pallen M.J."/>
        </authorList>
    </citation>
    <scope>NUCLEOTIDE SEQUENCE</scope>
    <source>
        <strain evidence="2">ChiGjej2B2-16831</strain>
    </source>
</reference>
<evidence type="ECO:0000259" key="1">
    <source>
        <dbReference type="Pfam" id="PF01261"/>
    </source>
</evidence>
<reference evidence="2" key="1">
    <citation type="submission" date="2020-10" db="EMBL/GenBank/DDBJ databases">
        <authorList>
            <person name="Gilroy R."/>
        </authorList>
    </citation>
    <scope>NUCLEOTIDE SEQUENCE</scope>
    <source>
        <strain evidence="2">ChiGjej2B2-16831</strain>
    </source>
</reference>
<gene>
    <name evidence="2" type="ORF">IAD24_02195</name>
</gene>
<dbReference type="SUPFAM" id="SSF51658">
    <property type="entry name" value="Xylose isomerase-like"/>
    <property type="match status" value="1"/>
</dbReference>
<dbReference type="AlphaFoldDB" id="A0A9D1N3G5"/>
<sequence>MFNLTTCAEDLLRFGSHAGLRAALDGFDGLELMCIDDPAAPFAVQAEDVVGLHMGYFPCWLALWEGDWPRLLSEFGSEENVAACFGGTDRAALLRAFRRDLANARRYGAQYVVFHISDATTEESFTLRYRHSDEDVIRASAALLNELFDGQDGSVALLMENLWQPGLTFTAPAMTRLLLDLVAYENKGFMLDTGHLMHTNTALRTEQEALCYIHRMLDAHGPLCRHIRGVHLHQSLTGAYCEQVRRCPPPLCADYAARCAQMYEHAFAVDRHEPFTCPGVGALLERIAPEFLTFEFITSSRAQHARCIAAQRAALAGCSLLPR</sequence>
<organism evidence="2 3">
    <name type="scientific">Candidatus Aphodomorpha intestinavium</name>
    <dbReference type="NCBI Taxonomy" id="2840672"/>
    <lineage>
        <taxon>Bacteria</taxon>
        <taxon>Bacillati</taxon>
        <taxon>Bacillota</taxon>
        <taxon>Clostridia</taxon>
        <taxon>Eubacteriales</taxon>
        <taxon>Candidatus Aphodomorpha</taxon>
    </lineage>
</organism>
<proteinExistence type="predicted"/>
<dbReference type="InterPro" id="IPR013022">
    <property type="entry name" value="Xyl_isomerase-like_TIM-brl"/>
</dbReference>
<dbReference type="EMBL" id="DVNZ01000070">
    <property type="protein sequence ID" value="HIU93948.1"/>
    <property type="molecule type" value="Genomic_DNA"/>
</dbReference>
<dbReference type="Proteomes" id="UP000824128">
    <property type="component" value="Unassembled WGS sequence"/>
</dbReference>
<comment type="caution">
    <text evidence="2">The sequence shown here is derived from an EMBL/GenBank/DDBJ whole genome shotgun (WGS) entry which is preliminary data.</text>
</comment>
<evidence type="ECO:0000313" key="3">
    <source>
        <dbReference type="Proteomes" id="UP000824128"/>
    </source>
</evidence>
<dbReference type="Gene3D" id="3.20.20.150">
    <property type="entry name" value="Divalent-metal-dependent TIM barrel enzymes"/>
    <property type="match status" value="1"/>
</dbReference>
<feature type="domain" description="Xylose isomerase-like TIM barrel" evidence="1">
    <location>
        <begin position="84"/>
        <end position="275"/>
    </location>
</feature>